<reference evidence="8 9" key="1">
    <citation type="submission" date="2016-10" db="EMBL/GenBank/DDBJ databases">
        <authorList>
            <person name="de Groot N.N."/>
        </authorList>
    </citation>
    <scope>NUCLEOTIDE SEQUENCE [LARGE SCALE GENOMIC DNA]</scope>
    <source>
        <strain evidence="8 9">ATCC 51327</strain>
    </source>
</reference>
<comment type="subcellular location">
    <subcellularLocation>
        <location evidence="1 5">Cytoplasm</location>
    </subcellularLocation>
</comment>
<evidence type="ECO:0000256" key="4">
    <source>
        <dbReference type="ARBA" id="ARBA00022490"/>
    </source>
</evidence>
<protein>
    <recommendedName>
        <fullName evidence="3 5">Regulatory protein RecX</fullName>
    </recommendedName>
</protein>
<feature type="domain" description="RecX second three-helical" evidence="6">
    <location>
        <begin position="61"/>
        <end position="102"/>
    </location>
</feature>
<evidence type="ECO:0000256" key="2">
    <source>
        <dbReference type="ARBA" id="ARBA00009695"/>
    </source>
</evidence>
<dbReference type="GO" id="GO:0006282">
    <property type="term" value="P:regulation of DNA repair"/>
    <property type="evidence" value="ECO:0007669"/>
    <property type="project" value="UniProtKB-UniRule"/>
</dbReference>
<organism evidence="8 9">
    <name type="scientific">Halanaerobium salsuginis</name>
    <dbReference type="NCBI Taxonomy" id="29563"/>
    <lineage>
        <taxon>Bacteria</taxon>
        <taxon>Bacillati</taxon>
        <taxon>Bacillota</taxon>
        <taxon>Clostridia</taxon>
        <taxon>Halanaerobiales</taxon>
        <taxon>Halanaerobiaceae</taxon>
        <taxon>Halanaerobium</taxon>
    </lineage>
</organism>
<dbReference type="HAMAP" id="MF_01114">
    <property type="entry name" value="RecX"/>
    <property type="match status" value="1"/>
</dbReference>
<dbReference type="STRING" id="29563.SAMN02983006_00232"/>
<keyword evidence="9" id="KW-1185">Reference proteome</keyword>
<dbReference type="Pfam" id="PF21982">
    <property type="entry name" value="RecX_HTH1"/>
    <property type="match status" value="1"/>
</dbReference>
<dbReference type="Proteomes" id="UP000199006">
    <property type="component" value="Unassembled WGS sequence"/>
</dbReference>
<feature type="domain" description="RecX first three-helical" evidence="7">
    <location>
        <begin position="15"/>
        <end position="54"/>
    </location>
</feature>
<dbReference type="AlphaFoldDB" id="A0A1I4F5R2"/>
<keyword evidence="4 5" id="KW-0963">Cytoplasm</keyword>
<dbReference type="RefSeq" id="WP_089858358.1">
    <property type="nucleotide sequence ID" value="NZ_FOTI01000002.1"/>
</dbReference>
<evidence type="ECO:0000256" key="1">
    <source>
        <dbReference type="ARBA" id="ARBA00004496"/>
    </source>
</evidence>
<evidence type="ECO:0000313" key="8">
    <source>
        <dbReference type="EMBL" id="SFL12889.1"/>
    </source>
</evidence>
<accession>A0A1I4F5R2</accession>
<dbReference type="InterPro" id="IPR053924">
    <property type="entry name" value="RecX_HTH_2nd"/>
</dbReference>
<dbReference type="Gene3D" id="1.10.10.10">
    <property type="entry name" value="Winged helix-like DNA-binding domain superfamily/Winged helix DNA-binding domain"/>
    <property type="match status" value="3"/>
</dbReference>
<dbReference type="InterPro" id="IPR036388">
    <property type="entry name" value="WH-like_DNA-bd_sf"/>
</dbReference>
<evidence type="ECO:0000259" key="7">
    <source>
        <dbReference type="Pfam" id="PF21982"/>
    </source>
</evidence>
<comment type="similarity">
    <text evidence="2 5">Belongs to the RecX family.</text>
</comment>
<evidence type="ECO:0000259" key="6">
    <source>
        <dbReference type="Pfam" id="PF02631"/>
    </source>
</evidence>
<dbReference type="EMBL" id="FOTI01000002">
    <property type="protein sequence ID" value="SFL12889.1"/>
    <property type="molecule type" value="Genomic_DNA"/>
</dbReference>
<dbReference type="Pfam" id="PF02631">
    <property type="entry name" value="RecX_HTH2"/>
    <property type="match status" value="1"/>
</dbReference>
<comment type="function">
    <text evidence="5">Modulates RecA activity.</text>
</comment>
<dbReference type="GO" id="GO:0005737">
    <property type="term" value="C:cytoplasm"/>
    <property type="evidence" value="ECO:0007669"/>
    <property type="project" value="UniProtKB-SubCell"/>
</dbReference>
<gene>
    <name evidence="5" type="primary">recX</name>
    <name evidence="8" type="ORF">SAMN02983006_00232</name>
</gene>
<evidence type="ECO:0000256" key="3">
    <source>
        <dbReference type="ARBA" id="ARBA00018111"/>
    </source>
</evidence>
<dbReference type="InterPro" id="IPR053926">
    <property type="entry name" value="RecX_HTH_1st"/>
</dbReference>
<evidence type="ECO:0000313" key="9">
    <source>
        <dbReference type="Proteomes" id="UP000199006"/>
    </source>
</evidence>
<name>A0A1I4F5R2_9FIRM</name>
<dbReference type="PANTHER" id="PTHR33602:SF1">
    <property type="entry name" value="REGULATORY PROTEIN RECX FAMILY PROTEIN"/>
    <property type="match status" value="1"/>
</dbReference>
<evidence type="ECO:0000256" key="5">
    <source>
        <dbReference type="HAMAP-Rule" id="MF_01114"/>
    </source>
</evidence>
<dbReference type="OrthoDB" id="5421057at2"/>
<proteinExistence type="inferred from homology"/>
<dbReference type="InterPro" id="IPR003783">
    <property type="entry name" value="Regulatory_RecX"/>
</dbReference>
<sequence length="156" mass="18517">MALNDQGDQEEFSKARNKAFKLLSYRERTISEMKTKLEKKDFSPAVIESVIDYLLAENYLNEARFAEMWIRSRVKHHPRGRRLIYKELSDKGLARELINQALNQHLSNETETEMAVELKDKWLRRRKEETESSYKLKNYLASKGFTNNIIFKVTKK</sequence>
<dbReference type="PANTHER" id="PTHR33602">
    <property type="entry name" value="REGULATORY PROTEIN RECX FAMILY PROTEIN"/>
    <property type="match status" value="1"/>
</dbReference>